<dbReference type="PANTHER" id="PTHR24418">
    <property type="entry name" value="TYROSINE-PROTEIN KINASE"/>
    <property type="match status" value="1"/>
</dbReference>
<dbReference type="Gene3D" id="2.30.30.40">
    <property type="entry name" value="SH3 Domains"/>
    <property type="match status" value="1"/>
</dbReference>
<evidence type="ECO:0000259" key="14">
    <source>
        <dbReference type="PROSITE" id="PS50002"/>
    </source>
</evidence>
<comment type="catalytic activity">
    <reaction evidence="8 12">
        <text>L-tyrosyl-[protein] + ATP = O-phospho-L-tyrosyl-[protein] + ADP + H(+)</text>
        <dbReference type="Rhea" id="RHEA:10596"/>
        <dbReference type="Rhea" id="RHEA-COMP:10136"/>
        <dbReference type="Rhea" id="RHEA-COMP:20101"/>
        <dbReference type="ChEBI" id="CHEBI:15378"/>
        <dbReference type="ChEBI" id="CHEBI:30616"/>
        <dbReference type="ChEBI" id="CHEBI:46858"/>
        <dbReference type="ChEBI" id="CHEBI:61978"/>
        <dbReference type="ChEBI" id="CHEBI:456216"/>
        <dbReference type="EC" id="2.7.10.2"/>
    </reaction>
</comment>
<dbReference type="SMART" id="SM00252">
    <property type="entry name" value="SH2"/>
    <property type="match status" value="1"/>
</dbReference>
<dbReference type="Proteomes" id="UP001066276">
    <property type="component" value="Chromosome 7"/>
</dbReference>
<evidence type="ECO:0000256" key="1">
    <source>
        <dbReference type="ARBA" id="ARBA00022443"/>
    </source>
</evidence>
<dbReference type="Gene3D" id="1.10.510.10">
    <property type="entry name" value="Transferase(Phosphotransferase) domain 1"/>
    <property type="match status" value="1"/>
</dbReference>
<keyword evidence="17" id="KW-1185">Reference proteome</keyword>
<dbReference type="PROSITE" id="PS00109">
    <property type="entry name" value="PROTEIN_KINASE_TYR"/>
    <property type="match status" value="1"/>
</dbReference>
<comment type="caution">
    <text evidence="16">The sequence shown here is derived from an EMBL/GenBank/DDBJ whole genome shotgun (WGS) entry which is preliminary data.</text>
</comment>
<dbReference type="Pfam" id="PF07714">
    <property type="entry name" value="PK_Tyr_Ser-Thr"/>
    <property type="match status" value="1"/>
</dbReference>
<dbReference type="SUPFAM" id="SSF50044">
    <property type="entry name" value="SH3-domain"/>
    <property type="match status" value="1"/>
</dbReference>
<evidence type="ECO:0000256" key="4">
    <source>
        <dbReference type="ARBA" id="ARBA00022777"/>
    </source>
</evidence>
<dbReference type="InterPro" id="IPR036028">
    <property type="entry name" value="SH3-like_dom_sf"/>
</dbReference>
<evidence type="ECO:0000256" key="10">
    <source>
        <dbReference type="PROSITE-ProRule" id="PRU00192"/>
    </source>
</evidence>
<evidence type="ECO:0000256" key="7">
    <source>
        <dbReference type="ARBA" id="ARBA00023137"/>
    </source>
</evidence>
<evidence type="ECO:0000313" key="16">
    <source>
        <dbReference type="EMBL" id="KAJ1122709.1"/>
    </source>
</evidence>
<proteinExistence type="inferred from homology"/>
<evidence type="ECO:0000256" key="12">
    <source>
        <dbReference type="RuleBase" id="RU362096"/>
    </source>
</evidence>
<dbReference type="PRINTS" id="PR00109">
    <property type="entry name" value="TYRKINASE"/>
</dbReference>
<comment type="similarity">
    <text evidence="12">Belongs to the protein kinase superfamily. Tyr protein kinase family.</text>
</comment>
<evidence type="ECO:0000256" key="8">
    <source>
        <dbReference type="ARBA" id="ARBA00051245"/>
    </source>
</evidence>
<protein>
    <recommendedName>
        <fullName evidence="12">Tyrosine-protein kinase</fullName>
        <ecNumber evidence="12">2.7.10.2</ecNumber>
    </recommendedName>
</protein>
<evidence type="ECO:0000256" key="11">
    <source>
        <dbReference type="PROSITE-ProRule" id="PRU10141"/>
    </source>
</evidence>
<reference evidence="16" key="1">
    <citation type="journal article" date="2022" name="bioRxiv">
        <title>Sequencing and chromosome-scale assembly of the giantPleurodeles waltlgenome.</title>
        <authorList>
            <person name="Brown T."/>
            <person name="Elewa A."/>
            <person name="Iarovenko S."/>
            <person name="Subramanian E."/>
            <person name="Araus A.J."/>
            <person name="Petzold A."/>
            <person name="Susuki M."/>
            <person name="Suzuki K.-i.T."/>
            <person name="Hayashi T."/>
            <person name="Toyoda A."/>
            <person name="Oliveira C."/>
            <person name="Osipova E."/>
            <person name="Leigh N.D."/>
            <person name="Simon A."/>
            <person name="Yun M.H."/>
        </authorList>
    </citation>
    <scope>NUCLEOTIDE SEQUENCE</scope>
    <source>
        <strain evidence="16">20211129_DDA</strain>
        <tissue evidence="16">Liver</tissue>
    </source>
</reference>
<feature type="domain" description="SH2" evidence="13">
    <location>
        <begin position="131"/>
        <end position="223"/>
    </location>
</feature>
<dbReference type="SUPFAM" id="SSF56112">
    <property type="entry name" value="Protein kinase-like (PK-like)"/>
    <property type="match status" value="1"/>
</dbReference>
<dbReference type="FunFam" id="3.30.200.20:FF:000053">
    <property type="entry name" value="Tyrosine-protein kinase"/>
    <property type="match status" value="1"/>
</dbReference>
<dbReference type="Pfam" id="PF00017">
    <property type="entry name" value="SH2"/>
    <property type="match status" value="1"/>
</dbReference>
<evidence type="ECO:0000256" key="6">
    <source>
        <dbReference type="ARBA" id="ARBA00022999"/>
    </source>
</evidence>
<keyword evidence="7 12" id="KW-0829">Tyrosine-protein kinase</keyword>
<keyword evidence="6 9" id="KW-0727">SH2 domain</keyword>
<accession>A0AAV7P6E3</accession>
<dbReference type="InterPro" id="IPR001245">
    <property type="entry name" value="Ser-Thr/Tyr_kinase_cat_dom"/>
</dbReference>
<dbReference type="InterPro" id="IPR050198">
    <property type="entry name" value="Non-receptor_tyrosine_kinases"/>
</dbReference>
<evidence type="ECO:0000256" key="5">
    <source>
        <dbReference type="ARBA" id="ARBA00022840"/>
    </source>
</evidence>
<keyword evidence="4 12" id="KW-0418">Kinase</keyword>
<organism evidence="16 17">
    <name type="scientific">Pleurodeles waltl</name>
    <name type="common">Iberian ribbed newt</name>
    <dbReference type="NCBI Taxonomy" id="8319"/>
    <lineage>
        <taxon>Eukaryota</taxon>
        <taxon>Metazoa</taxon>
        <taxon>Chordata</taxon>
        <taxon>Craniata</taxon>
        <taxon>Vertebrata</taxon>
        <taxon>Euteleostomi</taxon>
        <taxon>Amphibia</taxon>
        <taxon>Batrachia</taxon>
        <taxon>Caudata</taxon>
        <taxon>Salamandroidea</taxon>
        <taxon>Salamandridae</taxon>
        <taxon>Pleurodelinae</taxon>
        <taxon>Pleurodeles</taxon>
    </lineage>
</organism>
<keyword evidence="1 10" id="KW-0728">SH3 domain</keyword>
<dbReference type="InterPro" id="IPR008266">
    <property type="entry name" value="Tyr_kinase_AS"/>
</dbReference>
<dbReference type="FunFam" id="1.10.510.10:FF:000554">
    <property type="entry name" value="Predicted protein"/>
    <property type="match status" value="1"/>
</dbReference>
<dbReference type="EMBL" id="JANPWB010000011">
    <property type="protein sequence ID" value="KAJ1122709.1"/>
    <property type="molecule type" value="Genomic_DNA"/>
</dbReference>
<evidence type="ECO:0000256" key="9">
    <source>
        <dbReference type="PROSITE-ProRule" id="PRU00191"/>
    </source>
</evidence>
<dbReference type="PROSITE" id="PS50001">
    <property type="entry name" value="SH2"/>
    <property type="match status" value="1"/>
</dbReference>
<dbReference type="InterPro" id="IPR001452">
    <property type="entry name" value="SH3_domain"/>
</dbReference>
<dbReference type="InterPro" id="IPR000980">
    <property type="entry name" value="SH2"/>
</dbReference>
<dbReference type="SMART" id="SM00326">
    <property type="entry name" value="SH3"/>
    <property type="match status" value="1"/>
</dbReference>
<evidence type="ECO:0000259" key="15">
    <source>
        <dbReference type="PROSITE" id="PS50011"/>
    </source>
</evidence>
<keyword evidence="5 11" id="KW-0067">ATP-binding</keyword>
<dbReference type="PROSITE" id="PS00107">
    <property type="entry name" value="PROTEIN_KINASE_ATP"/>
    <property type="match status" value="1"/>
</dbReference>
<dbReference type="GO" id="GO:0005524">
    <property type="term" value="F:ATP binding"/>
    <property type="evidence" value="ECO:0007669"/>
    <property type="project" value="UniProtKB-UniRule"/>
</dbReference>
<dbReference type="Gene3D" id="3.30.505.10">
    <property type="entry name" value="SH2 domain"/>
    <property type="match status" value="1"/>
</dbReference>
<dbReference type="PROSITE" id="PS50011">
    <property type="entry name" value="PROTEIN_KINASE_DOM"/>
    <property type="match status" value="1"/>
</dbReference>
<feature type="binding site" evidence="11">
    <location>
        <position position="289"/>
    </location>
    <ligand>
        <name>ATP</name>
        <dbReference type="ChEBI" id="CHEBI:30616"/>
    </ligand>
</feature>
<keyword evidence="2 12" id="KW-0808">Transferase</keyword>
<dbReference type="PRINTS" id="PR00401">
    <property type="entry name" value="SH2DOMAIN"/>
</dbReference>
<dbReference type="SMART" id="SM00219">
    <property type="entry name" value="TyrKc"/>
    <property type="match status" value="1"/>
</dbReference>
<dbReference type="AlphaFoldDB" id="A0AAV7P6E3"/>
<dbReference type="InterPro" id="IPR011009">
    <property type="entry name" value="Kinase-like_dom_sf"/>
</dbReference>
<dbReference type="GO" id="GO:0004715">
    <property type="term" value="F:non-membrane spanning protein tyrosine kinase activity"/>
    <property type="evidence" value="ECO:0007669"/>
    <property type="project" value="UniProtKB-EC"/>
</dbReference>
<dbReference type="PROSITE" id="PS50002">
    <property type="entry name" value="SH3"/>
    <property type="match status" value="1"/>
</dbReference>
<evidence type="ECO:0000313" key="17">
    <source>
        <dbReference type="Proteomes" id="UP001066276"/>
    </source>
</evidence>
<dbReference type="InterPro" id="IPR020635">
    <property type="entry name" value="Tyr_kinase_cat_dom"/>
</dbReference>
<dbReference type="InterPro" id="IPR017441">
    <property type="entry name" value="Protein_kinase_ATP_BS"/>
</dbReference>
<evidence type="ECO:0000259" key="13">
    <source>
        <dbReference type="PROSITE" id="PS50001"/>
    </source>
</evidence>
<dbReference type="InterPro" id="IPR000719">
    <property type="entry name" value="Prot_kinase_dom"/>
</dbReference>
<sequence length="577" mass="65691">MPIPVPVVGEPASLGPLKAPLAHPAAMESFVRKHMGFLDCLWDQIWLNSPPRPPTPPEPSGSPKVPVFIVLYDFQARTAEELTVSADEQVRLVAHEGDYVLVSRVTGPPGMGLVPTTYVTSSHRQGFSEQWYAEGVSRVDAERILRSPPNVYGSYLIRPSETNPSQYSLSVRSEERVTHFRIFRTPAGELYLQKAVKFSTMQALLDYYKVNWRQVQAPLLQPFVREVHEDQIYQPEPRPPSAPGFEFEIDIDEWERPRAEFSLLKRIGEGFFGEVWEGLWLEDHMVAIKTMKQADMRNDEFLKEITALKTLSHPNLIQLFAVCTVGEPVYIVTELMRNGDLQSYLTDCDQIVVNKKCLMQFACHIAEGMAYLEERNIIHRDLAARNILLGHDLVCKIADFGLARLLKDDIYNPSSNTKIPVKWTAPEAANFHNYSLKSDVWSYGVLLYEVFSYGQQPYKGWNNRETIDQICNGYRLPRPEICPVDVYSMMLECWRELPHLRPTFQELKQKLNTVLEFLDLSAEIVPELAQPVEAIRVTSDQLANEWVSLTDCGSSAPRGTSEISSMLLKTKNKKVLC</sequence>
<evidence type="ECO:0000256" key="2">
    <source>
        <dbReference type="ARBA" id="ARBA00022679"/>
    </source>
</evidence>
<dbReference type="SUPFAM" id="SSF55550">
    <property type="entry name" value="SH2 domain"/>
    <property type="match status" value="1"/>
</dbReference>
<name>A0AAV7P6E3_PLEWA</name>
<feature type="domain" description="SH3" evidence="14">
    <location>
        <begin position="63"/>
        <end position="124"/>
    </location>
</feature>
<evidence type="ECO:0000256" key="3">
    <source>
        <dbReference type="ARBA" id="ARBA00022741"/>
    </source>
</evidence>
<dbReference type="EC" id="2.7.10.2" evidence="12"/>
<dbReference type="InterPro" id="IPR036860">
    <property type="entry name" value="SH2_dom_sf"/>
</dbReference>
<keyword evidence="3 11" id="KW-0547">Nucleotide-binding</keyword>
<gene>
    <name evidence="16" type="ORF">NDU88_001194</name>
</gene>
<feature type="domain" description="Protein kinase" evidence="15">
    <location>
        <begin position="261"/>
        <end position="518"/>
    </location>
</feature>